<feature type="domain" description="SUF system FeS cluster assembly SufBD core" evidence="2">
    <location>
        <begin position="168"/>
        <end position="398"/>
    </location>
</feature>
<dbReference type="GO" id="GO:0016226">
    <property type="term" value="P:iron-sulfur cluster assembly"/>
    <property type="evidence" value="ECO:0007669"/>
    <property type="project" value="InterPro"/>
</dbReference>
<dbReference type="Proteomes" id="UP000184016">
    <property type="component" value="Unassembled WGS sequence"/>
</dbReference>
<dbReference type="InterPro" id="IPR000825">
    <property type="entry name" value="SUF_FeS_clus_asmbl_SufBD_core"/>
</dbReference>
<dbReference type="InterPro" id="IPR045595">
    <property type="entry name" value="SufBD_N"/>
</dbReference>
<dbReference type="PANTHER" id="PTHR30508">
    <property type="entry name" value="FES CLUSTER ASSEMBLY PROTEIN SUF"/>
    <property type="match status" value="1"/>
</dbReference>
<reference evidence="5" key="1">
    <citation type="submission" date="2016-11" db="EMBL/GenBank/DDBJ databases">
        <authorList>
            <person name="Varghese N."/>
            <person name="Submissions S."/>
        </authorList>
    </citation>
    <scope>NUCLEOTIDE SEQUENCE [LARGE SCALE GENOMIC DNA]</scope>
    <source>
        <strain evidence="5">USBA-503</strain>
    </source>
</reference>
<dbReference type="SUPFAM" id="SSF101960">
    <property type="entry name" value="Stabilizer of iron transporter SufD"/>
    <property type="match status" value="1"/>
</dbReference>
<comment type="similarity">
    <text evidence="1">Belongs to the iron-sulfur cluster assembly SufBD family.</text>
</comment>
<sequence>MTEKNVVSASVGRALSHQLQEADWLADWRESAWTSFQTLEKPWLEKTDLKRCQFEVVEKSPSTGSHLEARKLFESVTGSAVLILGNRIEAIRLTEEDKKNGVVLMSLHEASHTHRHLLEKYLGSVVPSSHSKWAALNAAAFQAGVLLYIPRHVEVSSDILIIRSEEEALESAYPRTLVIADTGAKARVAEMQFAKPAATSAAATSDVWEVVAENDARLEIGLIDEILAGPYRFYTRRAKLGKDAEVNWYAASTGDGLAVSDIESLLDGNGSRSNTRVLGTAVGRMHHDLTAKMTHAGRYSESDIVMHGVLRQKANAVFRSCTEIVKGAVEAGSEQHDRMILVDSTARADAIPMLLIDENDVKRCGHAASVGKIDPNQIYYLMSRGISEKLATRMIIWGYFEETILSLPVEEAVREAFVARLEKELD</sequence>
<name>A0A1M6L4C4_9BACL</name>
<proteinExistence type="inferred from homology"/>
<evidence type="ECO:0000256" key="1">
    <source>
        <dbReference type="ARBA" id="ARBA00043967"/>
    </source>
</evidence>
<dbReference type="InterPro" id="IPR055346">
    <property type="entry name" value="Fe-S_cluster_assembly_SufBD"/>
</dbReference>
<dbReference type="RefSeq" id="WP_072872851.1">
    <property type="nucleotide sequence ID" value="NZ_FRAF01000002.1"/>
</dbReference>
<dbReference type="EMBL" id="FRAF01000002">
    <property type="protein sequence ID" value="SHJ66013.1"/>
    <property type="molecule type" value="Genomic_DNA"/>
</dbReference>
<accession>A0A1M6L4C4</accession>
<evidence type="ECO:0000313" key="4">
    <source>
        <dbReference type="EMBL" id="SHJ66013.1"/>
    </source>
</evidence>
<gene>
    <name evidence="4" type="ORF">SAMN05443507_10295</name>
</gene>
<dbReference type="Pfam" id="PF01458">
    <property type="entry name" value="SUFBD_core"/>
    <property type="match status" value="1"/>
</dbReference>
<protein>
    <submittedName>
        <fullName evidence="4">Iron-regulated ABC transporter permease protein SufD</fullName>
    </submittedName>
</protein>
<evidence type="ECO:0000259" key="2">
    <source>
        <dbReference type="Pfam" id="PF01458"/>
    </source>
</evidence>
<keyword evidence="5" id="KW-1185">Reference proteome</keyword>
<dbReference type="InterPro" id="IPR037284">
    <property type="entry name" value="SUF_FeS_clus_asmbl_SufBD_sf"/>
</dbReference>
<dbReference type="Pfam" id="PF19295">
    <property type="entry name" value="SufBD_N"/>
    <property type="match status" value="1"/>
</dbReference>
<evidence type="ECO:0000313" key="5">
    <source>
        <dbReference type="Proteomes" id="UP000184016"/>
    </source>
</evidence>
<dbReference type="PANTHER" id="PTHR30508:SF1">
    <property type="entry name" value="UPF0051 PROTEIN ABCI8, CHLOROPLASTIC-RELATED"/>
    <property type="match status" value="1"/>
</dbReference>
<dbReference type="STRING" id="1830138.SAMN05443507_10295"/>
<evidence type="ECO:0000259" key="3">
    <source>
        <dbReference type="Pfam" id="PF19295"/>
    </source>
</evidence>
<organism evidence="4 5">
    <name type="scientific">Alicyclobacillus tolerans</name>
    <dbReference type="NCBI Taxonomy" id="90970"/>
    <lineage>
        <taxon>Bacteria</taxon>
        <taxon>Bacillati</taxon>
        <taxon>Bacillota</taxon>
        <taxon>Bacilli</taxon>
        <taxon>Bacillales</taxon>
        <taxon>Alicyclobacillaceae</taxon>
        <taxon>Alicyclobacillus</taxon>
    </lineage>
</organism>
<dbReference type="AlphaFoldDB" id="A0A1M6L4C4"/>
<feature type="domain" description="SUF system FeS cluster assembly SufBD N-terminal" evidence="3">
    <location>
        <begin position="93"/>
        <end position="159"/>
    </location>
</feature>